<dbReference type="Gene3D" id="3.40.50.10190">
    <property type="entry name" value="BRCT domain"/>
    <property type="match status" value="2"/>
</dbReference>
<evidence type="ECO:0000313" key="16">
    <source>
        <dbReference type="EMBL" id="OQS05157.1"/>
    </source>
</evidence>
<evidence type="ECO:0000256" key="9">
    <source>
        <dbReference type="ARBA" id="ARBA00023204"/>
    </source>
</evidence>
<keyword evidence="10" id="KW-0539">Nucleus</keyword>
<feature type="domain" description="RING-type" evidence="14">
    <location>
        <begin position="2"/>
        <end position="48"/>
    </location>
</feature>
<dbReference type="InterPro" id="IPR001841">
    <property type="entry name" value="Znf_RING"/>
</dbReference>
<dbReference type="InterPro" id="IPR017907">
    <property type="entry name" value="Znf_RING_CS"/>
</dbReference>
<dbReference type="AlphaFoldDB" id="A0A1W0A4G0"/>
<dbReference type="OrthoDB" id="6105938at2759"/>
<dbReference type="GO" id="GO:0000724">
    <property type="term" value="P:double-strand break repair via homologous recombination"/>
    <property type="evidence" value="ECO:0007669"/>
    <property type="project" value="TreeGrafter"/>
</dbReference>
<dbReference type="InterPro" id="IPR013083">
    <property type="entry name" value="Znf_RING/FYVE/PHD"/>
</dbReference>
<dbReference type="PANTHER" id="PTHR13763">
    <property type="entry name" value="BREAST CANCER TYPE 1 SUSCEPTIBILITY PROTEIN BRCA1"/>
    <property type="match status" value="1"/>
</dbReference>
<keyword evidence="9" id="KW-0234">DNA repair</keyword>
<evidence type="ECO:0000259" key="15">
    <source>
        <dbReference type="PROSITE" id="PS50172"/>
    </source>
</evidence>
<dbReference type="InterPro" id="IPR018957">
    <property type="entry name" value="Znf_C3HC4_RING-type"/>
</dbReference>
<protein>
    <recommendedName>
        <fullName evidence="12">RING-type E3 ubiquitin transferase BRCA1</fullName>
    </recommendedName>
</protein>
<evidence type="ECO:0000256" key="12">
    <source>
        <dbReference type="ARBA" id="ARBA00031556"/>
    </source>
</evidence>
<dbReference type="GO" id="GO:0005694">
    <property type="term" value="C:chromosome"/>
    <property type="evidence" value="ECO:0007669"/>
    <property type="project" value="UniProtKB-SubCell"/>
</dbReference>
<keyword evidence="8" id="KW-0862">Zinc</keyword>
<evidence type="ECO:0000256" key="6">
    <source>
        <dbReference type="ARBA" id="ARBA00022763"/>
    </source>
</evidence>
<evidence type="ECO:0000313" key="17">
    <source>
        <dbReference type="Proteomes" id="UP000243217"/>
    </source>
</evidence>
<gene>
    <name evidence="16" type="ORF">THRCLA_02670</name>
</gene>
<comment type="caution">
    <text evidence="16">The sequence shown here is derived from an EMBL/GenBank/DDBJ whole genome shotgun (WGS) entry which is preliminary data.</text>
</comment>
<keyword evidence="6" id="KW-0227">DNA damage</keyword>
<dbReference type="InterPro" id="IPR036420">
    <property type="entry name" value="BRCT_dom_sf"/>
</dbReference>
<feature type="domain" description="BRCT" evidence="15">
    <location>
        <begin position="323"/>
        <end position="393"/>
    </location>
</feature>
<keyword evidence="5" id="KW-0677">Repeat</keyword>
<dbReference type="SMART" id="SM00292">
    <property type="entry name" value="BRCT"/>
    <property type="match status" value="2"/>
</dbReference>
<evidence type="ECO:0000256" key="2">
    <source>
        <dbReference type="ARBA" id="ARBA00004286"/>
    </source>
</evidence>
<dbReference type="GO" id="GO:0004842">
    <property type="term" value="F:ubiquitin-protein transferase activity"/>
    <property type="evidence" value="ECO:0007669"/>
    <property type="project" value="TreeGrafter"/>
</dbReference>
<organism evidence="16 17">
    <name type="scientific">Thraustotheca clavata</name>
    <dbReference type="NCBI Taxonomy" id="74557"/>
    <lineage>
        <taxon>Eukaryota</taxon>
        <taxon>Sar</taxon>
        <taxon>Stramenopiles</taxon>
        <taxon>Oomycota</taxon>
        <taxon>Saprolegniomycetes</taxon>
        <taxon>Saprolegniales</taxon>
        <taxon>Achlyaceae</taxon>
        <taxon>Thraustotheca</taxon>
    </lineage>
</organism>
<keyword evidence="4" id="KW-0479">Metal-binding</keyword>
<evidence type="ECO:0000256" key="1">
    <source>
        <dbReference type="ARBA" id="ARBA00004123"/>
    </source>
</evidence>
<proteinExistence type="predicted"/>
<dbReference type="PROSITE" id="PS50172">
    <property type="entry name" value="BRCT"/>
    <property type="match status" value="1"/>
</dbReference>
<sequence length="517" mass="58349">MLCMRIFSHKCSNNPLHDAQSLTCQHNFCRECIDQELRKPEAKCPKCSIPLRPSDVHRNPFFDGLVAEWKAVEEVLVSMRPSAKRKLSIDKLTPLKLKASELSQKTQSVESPELYQLPASENEQKIPATAPKEEEIPLSPLLTTPEITSYMEKLQQQAKAIQDYNTEEFTEFSIQQRLEFSETLPPIEPSNTMLSPSSNPTTPLTKVNASLENPPQMTSSKVILVPKSPPIKPKQMIPSSILTTAIVPSTQEVDFFKDEEAVEETECQAVFGEETQAPITRQSPSPFKMQRTADYRFVLSDLSFEGKIMVLESIQTLGGARCGEDFSPSIDPKSRLSMPNVTHVITKANAQKRCVRSTKYLLGLAHQCWIVDVSWVEASLSAGFWVDEEPYEVLGDIYSTATGQPKKYRAMDHVHIFKKMRFLQLCPTTSFELNALTHLPAIIQAFGGIFEPFVFAQTLQEEPDRTTIGIVSKSLSSATCKELWDQYEIPIVRITWLVDSMSHGQQQALPYDDYYPY</sequence>
<evidence type="ECO:0000256" key="11">
    <source>
        <dbReference type="ARBA" id="ARBA00023306"/>
    </source>
</evidence>
<name>A0A1W0A4G0_9STRA</name>
<dbReference type="SUPFAM" id="SSF52113">
    <property type="entry name" value="BRCT domain"/>
    <property type="match status" value="2"/>
</dbReference>
<dbReference type="Pfam" id="PF00097">
    <property type="entry name" value="zf-C3HC4"/>
    <property type="match status" value="1"/>
</dbReference>
<comment type="subcellular location">
    <subcellularLocation>
        <location evidence="2">Chromosome</location>
    </subcellularLocation>
    <subcellularLocation>
        <location evidence="1">Nucleus</location>
    </subcellularLocation>
</comment>
<keyword evidence="7 13" id="KW-0863">Zinc-finger</keyword>
<keyword evidence="3" id="KW-0158">Chromosome</keyword>
<evidence type="ECO:0000259" key="14">
    <source>
        <dbReference type="PROSITE" id="PS50089"/>
    </source>
</evidence>
<dbReference type="Proteomes" id="UP000243217">
    <property type="component" value="Unassembled WGS sequence"/>
</dbReference>
<evidence type="ECO:0000256" key="10">
    <source>
        <dbReference type="ARBA" id="ARBA00023242"/>
    </source>
</evidence>
<reference evidence="16 17" key="1">
    <citation type="journal article" date="2014" name="Genome Biol. Evol.">
        <title>The secreted proteins of Achlya hypogyna and Thraustotheca clavata identify the ancestral oomycete secretome and reveal gene acquisitions by horizontal gene transfer.</title>
        <authorList>
            <person name="Misner I."/>
            <person name="Blouin N."/>
            <person name="Leonard G."/>
            <person name="Richards T.A."/>
            <person name="Lane C.E."/>
        </authorList>
    </citation>
    <scope>NUCLEOTIDE SEQUENCE [LARGE SCALE GENOMIC DNA]</scope>
    <source>
        <strain evidence="16 17">ATCC 34112</strain>
    </source>
</reference>
<dbReference type="PROSITE" id="PS00518">
    <property type="entry name" value="ZF_RING_1"/>
    <property type="match status" value="1"/>
</dbReference>
<keyword evidence="17" id="KW-1185">Reference proteome</keyword>
<dbReference type="SUPFAM" id="SSF57850">
    <property type="entry name" value="RING/U-box"/>
    <property type="match status" value="1"/>
</dbReference>
<keyword evidence="11" id="KW-0131">Cell cycle</keyword>
<dbReference type="PANTHER" id="PTHR13763:SF0">
    <property type="entry name" value="BREAST CANCER TYPE 1 SUSCEPTIBILITY PROTEIN"/>
    <property type="match status" value="1"/>
</dbReference>
<dbReference type="GO" id="GO:0005634">
    <property type="term" value="C:nucleus"/>
    <property type="evidence" value="ECO:0007669"/>
    <property type="project" value="UniProtKB-SubCell"/>
</dbReference>
<dbReference type="STRING" id="74557.A0A1W0A4G0"/>
<dbReference type="GO" id="GO:0008270">
    <property type="term" value="F:zinc ion binding"/>
    <property type="evidence" value="ECO:0007669"/>
    <property type="project" value="UniProtKB-KW"/>
</dbReference>
<evidence type="ECO:0000256" key="7">
    <source>
        <dbReference type="ARBA" id="ARBA00022771"/>
    </source>
</evidence>
<accession>A0A1W0A4G0</accession>
<dbReference type="InterPro" id="IPR001357">
    <property type="entry name" value="BRCT_dom"/>
</dbReference>
<evidence type="ECO:0000256" key="8">
    <source>
        <dbReference type="ARBA" id="ARBA00022833"/>
    </source>
</evidence>
<evidence type="ECO:0000256" key="13">
    <source>
        <dbReference type="PROSITE-ProRule" id="PRU00175"/>
    </source>
</evidence>
<dbReference type="InterPro" id="IPR031099">
    <property type="entry name" value="BRCA1-associated"/>
</dbReference>
<dbReference type="GO" id="GO:0045944">
    <property type="term" value="P:positive regulation of transcription by RNA polymerase II"/>
    <property type="evidence" value="ECO:0007669"/>
    <property type="project" value="TreeGrafter"/>
</dbReference>
<dbReference type="EMBL" id="JNBS01000496">
    <property type="protein sequence ID" value="OQS05157.1"/>
    <property type="molecule type" value="Genomic_DNA"/>
</dbReference>
<dbReference type="PROSITE" id="PS50089">
    <property type="entry name" value="ZF_RING_2"/>
    <property type="match status" value="1"/>
</dbReference>
<dbReference type="Gene3D" id="3.30.40.10">
    <property type="entry name" value="Zinc/RING finger domain, C3HC4 (zinc finger)"/>
    <property type="match status" value="1"/>
</dbReference>
<evidence type="ECO:0000256" key="3">
    <source>
        <dbReference type="ARBA" id="ARBA00022454"/>
    </source>
</evidence>
<evidence type="ECO:0000256" key="5">
    <source>
        <dbReference type="ARBA" id="ARBA00022737"/>
    </source>
</evidence>
<evidence type="ECO:0000256" key="4">
    <source>
        <dbReference type="ARBA" id="ARBA00022723"/>
    </source>
</evidence>